<dbReference type="GeneID" id="77462265"/>
<dbReference type="Gene3D" id="2.40.50.140">
    <property type="entry name" value="Nucleic acid-binding proteins"/>
    <property type="match status" value="1"/>
</dbReference>
<dbReference type="InterPro" id="IPR005840">
    <property type="entry name" value="Ribosomal_uS12_MeSTrfase_RimO"/>
</dbReference>
<feature type="binding site" evidence="8">
    <location>
        <position position="10"/>
    </location>
    <ligand>
        <name>[4Fe-4S] cluster</name>
        <dbReference type="ChEBI" id="CHEBI:49883"/>
        <label>1</label>
    </ligand>
</feature>
<feature type="binding site" evidence="8">
    <location>
        <position position="152"/>
    </location>
    <ligand>
        <name>[4Fe-4S] cluster</name>
        <dbReference type="ChEBI" id="CHEBI:49883"/>
        <label>2</label>
        <note>4Fe-4S-S-AdoMet</note>
    </ligand>
</feature>
<dbReference type="PROSITE" id="PS50926">
    <property type="entry name" value="TRAM"/>
    <property type="match status" value="1"/>
</dbReference>
<dbReference type="AlphaFoldDB" id="A0A380LNK2"/>
<dbReference type="EMBL" id="UHFX01000003">
    <property type="protein sequence ID" value="SUO04392.1"/>
    <property type="molecule type" value="Genomic_DNA"/>
</dbReference>
<keyword evidence="7 8" id="KW-0411">Iron-sulfur</keyword>
<keyword evidence="4 8" id="KW-0949">S-adenosyl-L-methionine</keyword>
<keyword evidence="2 8" id="KW-0963">Cytoplasm</keyword>
<dbReference type="PROSITE" id="PS51449">
    <property type="entry name" value="MTTASE_N"/>
    <property type="match status" value="1"/>
</dbReference>
<name>A0A380LNK2_9FIRM</name>
<feature type="binding site" evidence="8">
    <location>
        <position position="145"/>
    </location>
    <ligand>
        <name>[4Fe-4S] cluster</name>
        <dbReference type="ChEBI" id="CHEBI:49883"/>
        <label>2</label>
        <note>4Fe-4S-S-AdoMet</note>
    </ligand>
</feature>
<dbReference type="FunFam" id="3.80.30.20:FF:000001">
    <property type="entry name" value="tRNA-2-methylthio-N(6)-dimethylallyladenosine synthase 2"/>
    <property type="match status" value="1"/>
</dbReference>
<dbReference type="RefSeq" id="WP_022789441.1">
    <property type="nucleotide sequence ID" value="NZ_JACJKL010000005.1"/>
</dbReference>
<evidence type="ECO:0000256" key="6">
    <source>
        <dbReference type="ARBA" id="ARBA00023004"/>
    </source>
</evidence>
<dbReference type="PROSITE" id="PS51918">
    <property type="entry name" value="RADICAL_SAM"/>
    <property type="match status" value="1"/>
</dbReference>
<reference evidence="12 13" key="1">
    <citation type="submission" date="2018-06" db="EMBL/GenBank/DDBJ databases">
        <authorList>
            <consortium name="Pathogen Informatics"/>
            <person name="Doyle S."/>
        </authorList>
    </citation>
    <scope>NUCLEOTIDE SEQUENCE [LARGE SCALE GENOMIC DNA]</scope>
    <source>
        <strain evidence="12 13">NCTC11087</strain>
    </source>
</reference>
<keyword evidence="12" id="KW-0689">Ribosomal protein</keyword>
<dbReference type="GO" id="GO:0051539">
    <property type="term" value="F:4 iron, 4 sulfur cluster binding"/>
    <property type="evidence" value="ECO:0007669"/>
    <property type="project" value="UniProtKB-UniRule"/>
</dbReference>
<dbReference type="Pfam" id="PF04055">
    <property type="entry name" value="Radical_SAM"/>
    <property type="match status" value="1"/>
</dbReference>
<gene>
    <name evidence="8 12" type="primary">rimO</name>
    <name evidence="12" type="ORF">NCTC11087_01305</name>
</gene>
<evidence type="ECO:0000259" key="10">
    <source>
        <dbReference type="PROSITE" id="PS51449"/>
    </source>
</evidence>
<dbReference type="GO" id="GO:0103039">
    <property type="term" value="F:protein methylthiotransferase activity"/>
    <property type="evidence" value="ECO:0007669"/>
    <property type="project" value="UniProtKB-EC"/>
</dbReference>
<evidence type="ECO:0000313" key="12">
    <source>
        <dbReference type="EMBL" id="SUO04392.1"/>
    </source>
</evidence>
<dbReference type="NCBIfam" id="TIGR01125">
    <property type="entry name" value="30S ribosomal protein S12 methylthiotransferase RimO"/>
    <property type="match status" value="1"/>
</dbReference>
<comment type="function">
    <text evidence="8">Catalyzes the methylthiolation of an aspartic acid residue of ribosomal protein uS12.</text>
</comment>
<dbReference type="SFLD" id="SFLDF00274">
    <property type="entry name" value="ribosomal_protein_S12_methylth"/>
    <property type="match status" value="1"/>
</dbReference>
<dbReference type="Proteomes" id="UP000255523">
    <property type="component" value="Unassembled WGS sequence"/>
</dbReference>
<feature type="binding site" evidence="8">
    <location>
        <position position="46"/>
    </location>
    <ligand>
        <name>[4Fe-4S] cluster</name>
        <dbReference type="ChEBI" id="CHEBI:49883"/>
        <label>1</label>
    </ligand>
</feature>
<evidence type="ECO:0000256" key="4">
    <source>
        <dbReference type="ARBA" id="ARBA00022691"/>
    </source>
</evidence>
<dbReference type="GO" id="GO:0035600">
    <property type="term" value="P:tRNA methylthiolation"/>
    <property type="evidence" value="ECO:0007669"/>
    <property type="project" value="UniProtKB-ARBA"/>
</dbReference>
<evidence type="ECO:0000256" key="2">
    <source>
        <dbReference type="ARBA" id="ARBA00022490"/>
    </source>
</evidence>
<dbReference type="SUPFAM" id="SSF102114">
    <property type="entry name" value="Radical SAM enzymes"/>
    <property type="match status" value="1"/>
</dbReference>
<keyword evidence="12" id="KW-0687">Ribonucleoprotein</keyword>
<dbReference type="PANTHER" id="PTHR43837">
    <property type="entry name" value="RIBOSOMAL PROTEIN S12 METHYLTHIOTRANSFERASE RIMO"/>
    <property type="match status" value="1"/>
</dbReference>
<dbReference type="PANTHER" id="PTHR43837:SF1">
    <property type="entry name" value="RIBOSOMAL PROTEIN US12 METHYLTHIOTRANSFERASE RIMO"/>
    <property type="match status" value="1"/>
</dbReference>
<comment type="cofactor">
    <cofactor evidence="8">
        <name>[4Fe-4S] cluster</name>
        <dbReference type="ChEBI" id="CHEBI:49883"/>
    </cofactor>
    <text evidence="8">Binds 2 [4Fe-4S] clusters. One cluster is coordinated with 3 cysteines and an exchangeable S-adenosyl-L-methionine.</text>
</comment>
<dbReference type="SMART" id="SM00729">
    <property type="entry name" value="Elp3"/>
    <property type="match status" value="1"/>
</dbReference>
<dbReference type="NCBIfam" id="TIGR00089">
    <property type="entry name" value="MiaB/RimO family radical SAM methylthiotransferase"/>
    <property type="match status" value="1"/>
</dbReference>
<dbReference type="GO" id="GO:0005829">
    <property type="term" value="C:cytosol"/>
    <property type="evidence" value="ECO:0007669"/>
    <property type="project" value="TreeGrafter"/>
</dbReference>
<dbReference type="InterPro" id="IPR023404">
    <property type="entry name" value="rSAM_horseshoe"/>
</dbReference>
<feature type="domain" description="TRAM" evidence="9">
    <location>
        <begin position="364"/>
        <end position="433"/>
    </location>
</feature>
<feature type="domain" description="MTTase N-terminal" evidence="10">
    <location>
        <begin position="1"/>
        <end position="116"/>
    </location>
</feature>
<dbReference type="GO" id="GO:0005840">
    <property type="term" value="C:ribosome"/>
    <property type="evidence" value="ECO:0007669"/>
    <property type="project" value="UniProtKB-KW"/>
</dbReference>
<dbReference type="SFLD" id="SFLDG01082">
    <property type="entry name" value="B12-binding_domain_containing"/>
    <property type="match status" value="1"/>
</dbReference>
<organism evidence="12 13">
    <name type="scientific">Faecalicoccus pleomorphus</name>
    <dbReference type="NCBI Taxonomy" id="1323"/>
    <lineage>
        <taxon>Bacteria</taxon>
        <taxon>Bacillati</taxon>
        <taxon>Bacillota</taxon>
        <taxon>Erysipelotrichia</taxon>
        <taxon>Erysipelotrichales</taxon>
        <taxon>Erysipelotrichaceae</taxon>
        <taxon>Faecalicoccus</taxon>
    </lineage>
</organism>
<feature type="binding site" evidence="8">
    <location>
        <position position="149"/>
    </location>
    <ligand>
        <name>[4Fe-4S] cluster</name>
        <dbReference type="ChEBI" id="CHEBI:49883"/>
        <label>2</label>
        <note>4Fe-4S-S-AdoMet</note>
    </ligand>
</feature>
<dbReference type="Gene3D" id="3.40.50.12160">
    <property type="entry name" value="Methylthiotransferase, N-terminal domain"/>
    <property type="match status" value="1"/>
</dbReference>
<evidence type="ECO:0000313" key="13">
    <source>
        <dbReference type="Proteomes" id="UP000255523"/>
    </source>
</evidence>
<dbReference type="InterPro" id="IPR006638">
    <property type="entry name" value="Elp3/MiaA/NifB-like_rSAM"/>
</dbReference>
<dbReference type="Gene3D" id="3.80.30.20">
    <property type="entry name" value="tm_1862 like domain"/>
    <property type="match status" value="1"/>
</dbReference>
<keyword evidence="5 8" id="KW-0479">Metal-binding</keyword>
<dbReference type="InterPro" id="IPR013848">
    <property type="entry name" value="Methylthiotransferase_N"/>
</dbReference>
<dbReference type="InterPro" id="IPR038135">
    <property type="entry name" value="Methylthiotransferase_N_sf"/>
</dbReference>
<comment type="similarity">
    <text evidence="8">Belongs to the methylthiotransferase family. RimO subfamily.</text>
</comment>
<dbReference type="InterPro" id="IPR002792">
    <property type="entry name" value="TRAM_dom"/>
</dbReference>
<comment type="catalytic activity">
    <reaction evidence="8">
        <text>L-aspartate(89)-[ribosomal protein uS12]-hydrogen + (sulfur carrier)-SH + AH2 + 2 S-adenosyl-L-methionine = 3-methylsulfanyl-L-aspartate(89)-[ribosomal protein uS12]-hydrogen + (sulfur carrier)-H + 5'-deoxyadenosine + L-methionine + A + S-adenosyl-L-homocysteine + 2 H(+)</text>
        <dbReference type="Rhea" id="RHEA:37087"/>
        <dbReference type="Rhea" id="RHEA-COMP:10460"/>
        <dbReference type="Rhea" id="RHEA-COMP:10461"/>
        <dbReference type="Rhea" id="RHEA-COMP:14737"/>
        <dbReference type="Rhea" id="RHEA-COMP:14739"/>
        <dbReference type="ChEBI" id="CHEBI:13193"/>
        <dbReference type="ChEBI" id="CHEBI:15378"/>
        <dbReference type="ChEBI" id="CHEBI:17319"/>
        <dbReference type="ChEBI" id="CHEBI:17499"/>
        <dbReference type="ChEBI" id="CHEBI:29917"/>
        <dbReference type="ChEBI" id="CHEBI:29961"/>
        <dbReference type="ChEBI" id="CHEBI:57844"/>
        <dbReference type="ChEBI" id="CHEBI:57856"/>
        <dbReference type="ChEBI" id="CHEBI:59789"/>
        <dbReference type="ChEBI" id="CHEBI:64428"/>
        <dbReference type="ChEBI" id="CHEBI:73599"/>
        <dbReference type="EC" id="2.8.4.4"/>
    </reaction>
</comment>
<dbReference type="GO" id="GO:0046872">
    <property type="term" value="F:metal ion binding"/>
    <property type="evidence" value="ECO:0007669"/>
    <property type="project" value="UniProtKB-KW"/>
</dbReference>
<dbReference type="OrthoDB" id="9805215at2"/>
<dbReference type="Pfam" id="PF00919">
    <property type="entry name" value="UPF0004"/>
    <property type="match status" value="1"/>
</dbReference>
<comment type="subcellular location">
    <subcellularLocation>
        <location evidence="8">Cytoplasm</location>
    </subcellularLocation>
</comment>
<sequence>MKIGFVSLGCCKNLVDSEEIMGMLQANGHQIISNPALADVIIINTCGFIESAKEESISTIFEMAKYKEKNLTKLIVCGCLAQRYTQSLEEEIPEIDAVIPIRDYGQFAKRLEKVLDGSFDKNIEPDQRVLTSLPYRAYCKISDGCSNHCTYCAIPLIRGDQRSKSIEEVMKEVRHLASIGVKELTLIAQDTTKYGLDNYGSLQLAHLIREVNAVEELHWIRILYMYPDEIDDELLVAMKECDKVLPYFDIPMQHANTRLLKAMNRRGTKEDVKVLVEKIRSMFDQPTLRTTMIVGFPGETEEEFEEMVSFIQDIEWDRMGAFTYSKEEDTPAYSMDGQIDEEVANRRLLKLMAIQEEISRKKSQEKVGSVIEVLVEEKEALKNRYRGRSKADAPDEVDGQVIFTSDRELEIGSFVSVEITEAKTYDLIGICRES</sequence>
<evidence type="ECO:0000256" key="3">
    <source>
        <dbReference type="ARBA" id="ARBA00022679"/>
    </source>
</evidence>
<evidence type="ECO:0000256" key="8">
    <source>
        <dbReference type="HAMAP-Rule" id="MF_01865"/>
    </source>
</evidence>
<evidence type="ECO:0000256" key="5">
    <source>
        <dbReference type="ARBA" id="ARBA00022723"/>
    </source>
</evidence>
<dbReference type="HAMAP" id="MF_01865">
    <property type="entry name" value="MTTase_RimO"/>
    <property type="match status" value="1"/>
</dbReference>
<dbReference type="InterPro" id="IPR005839">
    <property type="entry name" value="Methylthiotransferase"/>
</dbReference>
<evidence type="ECO:0000256" key="1">
    <source>
        <dbReference type="ARBA" id="ARBA00022485"/>
    </source>
</evidence>
<proteinExistence type="inferred from homology"/>
<dbReference type="SFLD" id="SFLDS00029">
    <property type="entry name" value="Radical_SAM"/>
    <property type="match status" value="1"/>
</dbReference>
<dbReference type="InterPro" id="IPR007197">
    <property type="entry name" value="rSAM"/>
</dbReference>
<dbReference type="GO" id="GO:0035599">
    <property type="term" value="F:aspartic acid methylthiotransferase activity"/>
    <property type="evidence" value="ECO:0007669"/>
    <property type="project" value="TreeGrafter"/>
</dbReference>
<evidence type="ECO:0000259" key="11">
    <source>
        <dbReference type="PROSITE" id="PS51918"/>
    </source>
</evidence>
<dbReference type="InterPro" id="IPR058240">
    <property type="entry name" value="rSAM_sf"/>
</dbReference>
<feature type="binding site" evidence="8">
    <location>
        <position position="79"/>
    </location>
    <ligand>
        <name>[4Fe-4S] cluster</name>
        <dbReference type="ChEBI" id="CHEBI:49883"/>
        <label>1</label>
    </ligand>
</feature>
<keyword evidence="6 8" id="KW-0408">Iron</keyword>
<accession>A0A380LNK2</accession>
<protein>
    <recommendedName>
        <fullName evidence="8">Ribosomal protein uS12 methylthiotransferase RimO</fullName>
        <shortName evidence="8">uS12 MTTase</shortName>
        <shortName evidence="8">uS12 methylthiotransferase</shortName>
        <ecNumber evidence="8">2.8.4.4</ecNumber>
    </recommendedName>
    <alternativeName>
        <fullName evidence="8">Ribosomal protein uS12 (aspartate-C(3))-methylthiotransferase</fullName>
    </alternativeName>
    <alternativeName>
        <fullName evidence="8">Ribosome maturation factor RimO</fullName>
    </alternativeName>
</protein>
<evidence type="ECO:0000256" key="7">
    <source>
        <dbReference type="ARBA" id="ARBA00023014"/>
    </source>
</evidence>
<evidence type="ECO:0000259" key="9">
    <source>
        <dbReference type="PROSITE" id="PS50926"/>
    </source>
</evidence>
<keyword evidence="1 8" id="KW-0004">4Fe-4S</keyword>
<dbReference type="SFLD" id="SFLDG01061">
    <property type="entry name" value="methylthiotransferase"/>
    <property type="match status" value="1"/>
</dbReference>
<feature type="domain" description="Radical SAM core" evidence="11">
    <location>
        <begin position="131"/>
        <end position="361"/>
    </location>
</feature>
<dbReference type="InterPro" id="IPR012340">
    <property type="entry name" value="NA-bd_OB-fold"/>
</dbReference>
<keyword evidence="3 8" id="KW-0808">Transferase</keyword>
<dbReference type="EC" id="2.8.4.4" evidence="8"/>
<dbReference type="Pfam" id="PF18693">
    <property type="entry name" value="TRAM_2"/>
    <property type="match status" value="1"/>
</dbReference>
<dbReference type="GO" id="GO:0140101">
    <property type="term" value="F:catalytic activity, acting on a tRNA"/>
    <property type="evidence" value="ECO:0007669"/>
    <property type="project" value="UniProtKB-ARBA"/>
</dbReference>
<keyword evidence="13" id="KW-1185">Reference proteome</keyword>